<reference evidence="1" key="2">
    <citation type="journal article" date="2020" name="mSystems">
        <title>Genome- and Community-Level Interaction Insights into Carbon Utilization and Element Cycling Functions of Hydrothermarchaeota in Hydrothermal Sediment.</title>
        <authorList>
            <person name="Zhou Z."/>
            <person name="Liu Y."/>
            <person name="Xu W."/>
            <person name="Pan J."/>
            <person name="Luo Z.H."/>
            <person name="Li M."/>
        </authorList>
    </citation>
    <scope>NUCLEOTIDE SEQUENCE [LARGE SCALE GENOMIC DNA]</scope>
    <source>
        <strain evidence="1">HyVt-386</strain>
    </source>
</reference>
<accession>A0A1F2P6J9</accession>
<name>A0A1F2P6J9_9EURY</name>
<dbReference type="EMBL" id="DRIE01000041">
    <property type="protein sequence ID" value="HEC56755.1"/>
    <property type="molecule type" value="Genomic_DNA"/>
</dbReference>
<dbReference type="EMBL" id="LYOR01000003">
    <property type="protein sequence ID" value="OFV66276.1"/>
    <property type="molecule type" value="Genomic_DNA"/>
</dbReference>
<sequence>MERRMREISKRMKNKWMSWGVKGAENLAGLVMKRICERSYYERFPEKIMKKVNIRWEVNLHQ</sequence>
<dbReference type="AlphaFoldDB" id="A0A1F2P6J9"/>
<proteinExistence type="predicted"/>
<evidence type="ECO:0000313" key="1">
    <source>
        <dbReference type="EMBL" id="HEC56755.1"/>
    </source>
</evidence>
<keyword evidence="4" id="KW-1185">Reference proteome</keyword>
<gene>
    <name evidence="1" type="ORF">ENI32_02565</name>
    <name evidence="2" type="ORF">ENI32_08000</name>
    <name evidence="3" type="ORF">SBU_000818</name>
</gene>
<dbReference type="EMBL" id="DRIE01000130">
    <property type="protein sequence ID" value="HEC57792.1"/>
    <property type="molecule type" value="Genomic_DNA"/>
</dbReference>
<organism evidence="3 4">
    <name type="scientific">Candidatus Syntropharchaeum butanivorans</name>
    <dbReference type="NCBI Taxonomy" id="1839936"/>
    <lineage>
        <taxon>Archaea</taxon>
        <taxon>Methanobacteriati</taxon>
        <taxon>Methanobacteriota</taxon>
        <taxon>Stenosarchaea group</taxon>
        <taxon>Methanomicrobia</taxon>
        <taxon>Methanosarcinales</taxon>
        <taxon>ANME-2 cluster</taxon>
        <taxon>Candidatus Syntropharchaeum</taxon>
    </lineage>
</organism>
<evidence type="ECO:0000313" key="4">
    <source>
        <dbReference type="Proteomes" id="UP000185779"/>
    </source>
</evidence>
<dbReference type="Proteomes" id="UP000185779">
    <property type="component" value="Unassembled WGS sequence"/>
</dbReference>
<evidence type="ECO:0000313" key="3">
    <source>
        <dbReference type="EMBL" id="OFV66276.1"/>
    </source>
</evidence>
<dbReference type="Proteomes" id="UP000885936">
    <property type="component" value="Unassembled WGS sequence"/>
</dbReference>
<comment type="caution">
    <text evidence="3">The sequence shown here is derived from an EMBL/GenBank/DDBJ whole genome shotgun (WGS) entry which is preliminary data.</text>
</comment>
<evidence type="ECO:0000313" key="2">
    <source>
        <dbReference type="EMBL" id="HEC57792.1"/>
    </source>
</evidence>
<dbReference type="STRING" id="1839936.SBU_000818"/>
<reference evidence="3 4" key="1">
    <citation type="submission" date="2016-05" db="EMBL/GenBank/DDBJ databases">
        <title>Microbial consortia oxidize butane by reversing methanogenesis.</title>
        <authorList>
            <person name="Laso-Perez R."/>
            <person name="Richter M."/>
            <person name="Wegener G."/>
            <person name="Musat F."/>
        </authorList>
    </citation>
    <scope>NUCLEOTIDE SEQUENCE [LARGE SCALE GENOMIC DNA]</scope>
    <source>
        <strain evidence="3">BOX1</strain>
    </source>
</reference>
<protein>
    <submittedName>
        <fullName evidence="3">Uncharacterized protein</fullName>
    </submittedName>
</protein>